<dbReference type="AlphaFoldDB" id="A0A9W6ZYR2"/>
<comment type="caution">
    <text evidence="5">The sequence shown here is derived from an EMBL/GenBank/DDBJ whole genome shotgun (WGS) entry which is preliminary data.</text>
</comment>
<dbReference type="Gene3D" id="3.40.50.1820">
    <property type="entry name" value="alpha/beta hydrolase"/>
    <property type="match status" value="1"/>
</dbReference>
<name>A0A9W6ZYR2_9STRA</name>
<gene>
    <name evidence="5" type="ORF">TL16_g02898</name>
</gene>
<dbReference type="InterPro" id="IPR019363">
    <property type="entry name" value="LDAH"/>
</dbReference>
<evidence type="ECO:0000313" key="6">
    <source>
        <dbReference type="Proteomes" id="UP001162640"/>
    </source>
</evidence>
<evidence type="ECO:0000256" key="3">
    <source>
        <dbReference type="ARBA" id="ARBA00022677"/>
    </source>
</evidence>
<dbReference type="GO" id="GO:0005811">
    <property type="term" value="C:lipid droplet"/>
    <property type="evidence" value="ECO:0007669"/>
    <property type="project" value="UniProtKB-SubCell"/>
</dbReference>
<dbReference type="PANTHER" id="PTHR13390">
    <property type="entry name" value="LIPASE"/>
    <property type="match status" value="1"/>
</dbReference>
<protein>
    <submittedName>
        <fullName evidence="5">Uncharacterized protein</fullName>
    </submittedName>
</protein>
<evidence type="ECO:0000256" key="4">
    <source>
        <dbReference type="ARBA" id="ARBA00022801"/>
    </source>
</evidence>
<keyword evidence="3" id="KW-0551">Lipid droplet</keyword>
<keyword evidence="4" id="KW-0378">Hydrolase</keyword>
<proteinExistence type="inferred from homology"/>
<dbReference type="InterPro" id="IPR029058">
    <property type="entry name" value="AB_hydrolase_fold"/>
</dbReference>
<evidence type="ECO:0000313" key="5">
    <source>
        <dbReference type="EMBL" id="GMH59782.1"/>
    </source>
</evidence>
<dbReference type="Proteomes" id="UP001162640">
    <property type="component" value="Unassembled WGS sequence"/>
</dbReference>
<dbReference type="EMBL" id="BLQM01000074">
    <property type="protein sequence ID" value="GMH59782.1"/>
    <property type="molecule type" value="Genomic_DNA"/>
</dbReference>
<reference evidence="6" key="1">
    <citation type="journal article" date="2023" name="Commun. Biol.">
        <title>Genome analysis of Parmales, the sister group of diatoms, reveals the evolutionary specialization of diatoms from phago-mixotrophs to photoautotrophs.</title>
        <authorList>
            <person name="Ban H."/>
            <person name="Sato S."/>
            <person name="Yoshikawa S."/>
            <person name="Yamada K."/>
            <person name="Nakamura Y."/>
            <person name="Ichinomiya M."/>
            <person name="Sato N."/>
            <person name="Blanc-Mathieu R."/>
            <person name="Endo H."/>
            <person name="Kuwata A."/>
            <person name="Ogata H."/>
        </authorList>
    </citation>
    <scope>NUCLEOTIDE SEQUENCE [LARGE SCALE GENOMIC DNA]</scope>
</reference>
<comment type="similarity">
    <text evidence="2">Belongs to the AB hydrolase superfamily. LDAH family.</text>
</comment>
<dbReference type="GO" id="GO:0019915">
    <property type="term" value="P:lipid storage"/>
    <property type="evidence" value="ECO:0007669"/>
    <property type="project" value="InterPro"/>
</dbReference>
<evidence type="ECO:0000256" key="2">
    <source>
        <dbReference type="ARBA" id="ARBA00008300"/>
    </source>
</evidence>
<sequence length="305" mass="34231">MSSTFQTPLLSSAHRILPILSCPTQILHYPSSSSICLVFIPGNPGLVTFYHPLLSYIHSLTGHEIYGISYASHTTLDTSKTGDVDCGNLIGQIEHKQTFINTISKPLIIISHSIGSYISRHLTSTYGIIRLIEITPFTRFDPDNISDKLPPIILTKIPTLVRLISKAINLGVTYLIPSSILTLVLKLTGCNQTEEIVKLVKSPGYYDRFLCLGYDEISSLPRTLDLEGLNRILKKTPISQLYVPDDLWASLRHAKQIQECKRLGYVIGDIRVKIWEGGRHDFCVREGWEEAGKWCVEEIRGKVKL</sequence>
<evidence type="ECO:0000256" key="1">
    <source>
        <dbReference type="ARBA" id="ARBA00004502"/>
    </source>
</evidence>
<dbReference type="SUPFAM" id="SSF53474">
    <property type="entry name" value="alpha/beta-Hydrolases"/>
    <property type="match status" value="1"/>
</dbReference>
<dbReference type="PANTHER" id="PTHR13390:SF0">
    <property type="entry name" value="LIPID DROPLET-ASSOCIATED HYDROLASE"/>
    <property type="match status" value="1"/>
</dbReference>
<accession>A0A9W6ZYR2</accession>
<dbReference type="Pfam" id="PF10230">
    <property type="entry name" value="LIDHydrolase"/>
    <property type="match status" value="1"/>
</dbReference>
<dbReference type="GO" id="GO:0016298">
    <property type="term" value="F:lipase activity"/>
    <property type="evidence" value="ECO:0007669"/>
    <property type="project" value="InterPro"/>
</dbReference>
<organism evidence="5 6">
    <name type="scientific">Triparma laevis f. inornata</name>
    <dbReference type="NCBI Taxonomy" id="1714386"/>
    <lineage>
        <taxon>Eukaryota</taxon>
        <taxon>Sar</taxon>
        <taxon>Stramenopiles</taxon>
        <taxon>Ochrophyta</taxon>
        <taxon>Bolidophyceae</taxon>
        <taxon>Parmales</taxon>
        <taxon>Triparmaceae</taxon>
        <taxon>Triparma</taxon>
    </lineage>
</organism>
<comment type="subcellular location">
    <subcellularLocation>
        <location evidence="1">Lipid droplet</location>
    </subcellularLocation>
</comment>